<reference evidence="1 2" key="1">
    <citation type="submission" date="2015-07" db="EMBL/GenBank/DDBJ databases">
        <title>The genome of Habropoda laboriosa.</title>
        <authorList>
            <person name="Pan H."/>
            <person name="Kapheim K."/>
        </authorList>
    </citation>
    <scope>NUCLEOTIDE SEQUENCE [LARGE SCALE GENOMIC DNA]</scope>
    <source>
        <strain evidence="1">0110345459</strain>
    </source>
</reference>
<accession>A0A0L7RJQ8</accession>
<dbReference type="Proteomes" id="UP000053825">
    <property type="component" value="Unassembled WGS sequence"/>
</dbReference>
<name>A0A0L7RJQ8_9HYME</name>
<protein>
    <submittedName>
        <fullName evidence="1">Uncharacterized protein</fullName>
    </submittedName>
</protein>
<organism evidence="1 2">
    <name type="scientific">Habropoda laboriosa</name>
    <dbReference type="NCBI Taxonomy" id="597456"/>
    <lineage>
        <taxon>Eukaryota</taxon>
        <taxon>Metazoa</taxon>
        <taxon>Ecdysozoa</taxon>
        <taxon>Arthropoda</taxon>
        <taxon>Hexapoda</taxon>
        <taxon>Insecta</taxon>
        <taxon>Pterygota</taxon>
        <taxon>Neoptera</taxon>
        <taxon>Endopterygota</taxon>
        <taxon>Hymenoptera</taxon>
        <taxon>Apocrita</taxon>
        <taxon>Aculeata</taxon>
        <taxon>Apoidea</taxon>
        <taxon>Anthophila</taxon>
        <taxon>Apidae</taxon>
        <taxon>Habropoda</taxon>
    </lineage>
</organism>
<gene>
    <name evidence="1" type="ORF">WH47_04952</name>
</gene>
<keyword evidence="2" id="KW-1185">Reference proteome</keyword>
<sequence>MKRAYHSENWKISLGTRNNLLFNGIPHVPMLVENISTFISFEDYKENGIKTIQTLGELVPNTETYAILSSLTRGNNSEFPVSFRNLNVNDIYIKNSDGTYCAIWNKHKVFKIYGILKKKVFGHILVASHLVPVHDVPGTWNIMTILMSTARSEYRQYNRTKGQNDMLELQWDKMKREKKRLVNEQPI</sequence>
<evidence type="ECO:0000313" key="2">
    <source>
        <dbReference type="Proteomes" id="UP000053825"/>
    </source>
</evidence>
<evidence type="ECO:0000313" key="1">
    <source>
        <dbReference type="EMBL" id="KOC70966.1"/>
    </source>
</evidence>
<dbReference type="AlphaFoldDB" id="A0A0L7RJQ8"/>
<dbReference type="OrthoDB" id="7563469at2759"/>
<proteinExistence type="predicted"/>
<dbReference type="EMBL" id="KQ414581">
    <property type="protein sequence ID" value="KOC70966.1"/>
    <property type="molecule type" value="Genomic_DNA"/>
</dbReference>